<evidence type="ECO:0000256" key="3">
    <source>
        <dbReference type="ARBA" id="ARBA00022679"/>
    </source>
</evidence>
<comment type="similarity">
    <text evidence="1">Belongs to the UDP-glycosyltransferase family.</text>
</comment>
<dbReference type="GeneID" id="110979981"/>
<dbReference type="PANTHER" id="PTHR48043">
    <property type="entry name" value="EG:EG0003.4 PROTEIN-RELATED"/>
    <property type="match status" value="1"/>
</dbReference>
<evidence type="ECO:0000256" key="1">
    <source>
        <dbReference type="ARBA" id="ARBA00009995"/>
    </source>
</evidence>
<keyword evidence="3" id="KW-0808">Transferase</keyword>
<dbReference type="Proteomes" id="UP000694845">
    <property type="component" value="Unplaced"/>
</dbReference>
<dbReference type="InterPro" id="IPR002213">
    <property type="entry name" value="UDP_glucos_trans"/>
</dbReference>
<proteinExistence type="inferred from homology"/>
<keyword evidence="4" id="KW-0472">Membrane</keyword>
<dbReference type="GO" id="GO:0008194">
    <property type="term" value="F:UDP-glycosyltransferase activity"/>
    <property type="evidence" value="ECO:0007669"/>
    <property type="project" value="InterPro"/>
</dbReference>
<dbReference type="Pfam" id="PF00201">
    <property type="entry name" value="UDPGT"/>
    <property type="match status" value="1"/>
</dbReference>
<keyword evidence="6" id="KW-1185">Reference proteome</keyword>
<dbReference type="OMA" id="IARSHYN"/>
<feature type="transmembrane region" description="Helical" evidence="4">
    <location>
        <begin position="516"/>
        <end position="537"/>
    </location>
</feature>
<evidence type="ECO:0000256" key="5">
    <source>
        <dbReference type="SAM" id="SignalP"/>
    </source>
</evidence>
<keyword evidence="4" id="KW-0812">Transmembrane</keyword>
<evidence type="ECO:0000313" key="7">
    <source>
        <dbReference type="RefSeq" id="XP_022091899.1"/>
    </source>
</evidence>
<keyword evidence="2" id="KW-0328">Glycosyltransferase</keyword>
<protein>
    <submittedName>
        <fullName evidence="7">UDP-glucuronosyltransferase 2C1-like</fullName>
    </submittedName>
</protein>
<feature type="chain" id="PRO_5034173317" evidence="5">
    <location>
        <begin position="20"/>
        <end position="551"/>
    </location>
</feature>
<reference evidence="7" key="1">
    <citation type="submission" date="2025-08" db="UniProtKB">
        <authorList>
            <consortium name="RefSeq"/>
        </authorList>
    </citation>
    <scope>IDENTIFICATION</scope>
</reference>
<dbReference type="KEGG" id="aplc:110979981"/>
<name>A0A8B7YF85_ACAPL</name>
<dbReference type="InterPro" id="IPR050271">
    <property type="entry name" value="UDP-glycosyltransferase"/>
</dbReference>
<evidence type="ECO:0000313" key="6">
    <source>
        <dbReference type="Proteomes" id="UP000694845"/>
    </source>
</evidence>
<keyword evidence="5" id="KW-0732">Signal</keyword>
<accession>A0A8B7YF85</accession>
<evidence type="ECO:0000256" key="2">
    <source>
        <dbReference type="ARBA" id="ARBA00022676"/>
    </source>
</evidence>
<dbReference type="AlphaFoldDB" id="A0A8B7YF85"/>
<dbReference type="Gene3D" id="3.40.50.2000">
    <property type="entry name" value="Glycogen Phosphorylase B"/>
    <property type="match status" value="2"/>
</dbReference>
<dbReference type="FunFam" id="3.40.50.2000:FF:000021">
    <property type="entry name" value="UDP-glucuronosyltransferase"/>
    <property type="match status" value="1"/>
</dbReference>
<dbReference type="CDD" id="cd03784">
    <property type="entry name" value="GT1_Gtf-like"/>
    <property type="match status" value="1"/>
</dbReference>
<dbReference type="RefSeq" id="XP_022091899.1">
    <property type="nucleotide sequence ID" value="XM_022236207.1"/>
</dbReference>
<evidence type="ECO:0000256" key="4">
    <source>
        <dbReference type="SAM" id="Phobius"/>
    </source>
</evidence>
<dbReference type="SUPFAM" id="SSF53756">
    <property type="entry name" value="UDP-Glycosyltransferase/glycogen phosphorylase"/>
    <property type="match status" value="1"/>
</dbReference>
<keyword evidence="4" id="KW-1133">Transmembrane helix</keyword>
<sequence>MNSALSAWTLLLMLMCFSAAPLPTGCEETKQDFKKYKFLYYSFEKLGSHGMQLSQSGKVLARQGHDVFFLVGSDGPRAPKTNDNDLFSFIFFQSNYTTEGRRDVFRELSHYSLSGELSSAAGIARLILRTLRTGKPLVIYLLIDECDALLRDEKTMARLRREQFDMMVADDFSLCNAIVAEALDIPFVQLANWCAMPDKYGPLFRVPTDPSYIPAHQLGFTDRMTLSQRVINYIFHWTSEYIFSDFPTRYQQLKVKYNIKPEVHITESLMKARLWVFNMNYPLEFPRPMQPNTLMYASLIGGKRENYTLRDDVAKFVDEALAGFVIFSLGSHVEAMEVEQAQMFADGFALLPQKVLWQSNINFTGLNLGENTKMVNWIPLLQLLSHKNAKAFVTQCGINSVQEALWAGLPIVSIPLLHDMFDNNDRAVARGFALSLGDITSVTSDRLRDAVVEVVNNPKYRKNAQHYSAILRDLVRMNPPAETIANWILHVTKFGGNHLRPAVFDLNFVQRNLIDVYLILLLVFAVICGANVLLWYTCCSRRRGGRRPKRD</sequence>
<dbReference type="PANTHER" id="PTHR48043:SF145">
    <property type="entry name" value="FI06409P-RELATED"/>
    <property type="match status" value="1"/>
</dbReference>
<dbReference type="OrthoDB" id="5835829at2759"/>
<organism evidence="6 7">
    <name type="scientific">Acanthaster planci</name>
    <name type="common">Crown-of-thorns starfish</name>
    <dbReference type="NCBI Taxonomy" id="133434"/>
    <lineage>
        <taxon>Eukaryota</taxon>
        <taxon>Metazoa</taxon>
        <taxon>Echinodermata</taxon>
        <taxon>Eleutherozoa</taxon>
        <taxon>Asterozoa</taxon>
        <taxon>Asteroidea</taxon>
        <taxon>Valvatacea</taxon>
        <taxon>Valvatida</taxon>
        <taxon>Acanthasteridae</taxon>
        <taxon>Acanthaster</taxon>
    </lineage>
</organism>
<gene>
    <name evidence="7" type="primary">LOC110979981</name>
</gene>
<feature type="signal peptide" evidence="5">
    <location>
        <begin position="1"/>
        <end position="19"/>
    </location>
</feature>